<accession>A0A5C8FCK1</accession>
<evidence type="ECO:0000256" key="2">
    <source>
        <dbReference type="ARBA" id="ARBA00022448"/>
    </source>
</evidence>
<feature type="transmembrane region" description="Helical" evidence="7">
    <location>
        <begin position="366"/>
        <end position="393"/>
    </location>
</feature>
<keyword evidence="6 7" id="KW-0472">Membrane</keyword>
<reference evidence="8 9" key="1">
    <citation type="journal article" date="1992" name="Lakartidningen">
        <title>[Penicillin V and not amoxicillin is the first choice preparation in acute otitis].</title>
        <authorList>
            <person name="Kamme C."/>
            <person name="Lundgren K."/>
            <person name="Prellner K."/>
        </authorList>
    </citation>
    <scope>NUCLEOTIDE SEQUENCE [LARGE SCALE GENOMIC DNA]</scope>
    <source>
        <strain evidence="8 9">PC5538III-hc</strain>
    </source>
</reference>
<dbReference type="PRINTS" id="PR00173">
    <property type="entry name" value="EDTRNSPORT"/>
</dbReference>
<keyword evidence="3" id="KW-1003">Cell membrane</keyword>
<feature type="transmembrane region" description="Helical" evidence="7">
    <location>
        <begin position="303"/>
        <end position="326"/>
    </location>
</feature>
<name>A0A5C8FCK1_BRAPL</name>
<evidence type="ECO:0000256" key="4">
    <source>
        <dbReference type="ARBA" id="ARBA00022692"/>
    </source>
</evidence>
<organism evidence="8 9">
    <name type="scientific">Brachyspira pilosicoli</name>
    <name type="common">Serpulina pilosicoli</name>
    <dbReference type="NCBI Taxonomy" id="52584"/>
    <lineage>
        <taxon>Bacteria</taxon>
        <taxon>Pseudomonadati</taxon>
        <taxon>Spirochaetota</taxon>
        <taxon>Spirochaetia</taxon>
        <taxon>Brachyspirales</taxon>
        <taxon>Brachyspiraceae</taxon>
        <taxon>Brachyspira</taxon>
    </lineage>
</organism>
<feature type="transmembrane region" description="Helical" evidence="7">
    <location>
        <begin position="82"/>
        <end position="102"/>
    </location>
</feature>
<keyword evidence="2" id="KW-0813">Transport</keyword>
<feature type="transmembrane region" description="Helical" evidence="7">
    <location>
        <begin position="333"/>
        <end position="354"/>
    </location>
</feature>
<dbReference type="PANTHER" id="PTHR42865">
    <property type="entry name" value="PROTON/GLUTAMATE-ASPARTATE SYMPORTER"/>
    <property type="match status" value="1"/>
</dbReference>
<dbReference type="AlphaFoldDB" id="A0A5C8FCK1"/>
<sequence length="405" mass="43592">MNIFSYYKKIPLLNKLLVSMLIGVILGIVFKEKILIIKPLGTIFLNILKMAALPLVIVNLISGISSLDDPKIFGRVGLKIMIYYFFTTFIAIIIGLISGYIFKPGIGFTFKEKYETAIQTIPSFGETIVGLLPSNIFEALTNARFDQIVVFSAIVGIAILFLEKDDKKTLTTLFNSLAKLFNKIIAGIMLYAPIGICALIASTIGTYGSNLLGFIAKYLGASYSAIILHLLVYLILLMIFAKVNPITFFKQASVLIITALGTSSSLACIPVSMSCADELKCSRSISSFTIPLGSQVNKDGNGMMLAITFLFAAQAINSPLSLGILIKVIIISLILTTGAGGVPGGGIVTIAIVIDAFNLPLEVVGIVSGIFALIDMGYTMMNCLGDLVGTIIVSRSEDKYIKQME</sequence>
<comment type="caution">
    <text evidence="8">The sequence shown here is derived from an EMBL/GenBank/DDBJ whole genome shotgun (WGS) entry which is preliminary data.</text>
</comment>
<evidence type="ECO:0000256" key="7">
    <source>
        <dbReference type="SAM" id="Phobius"/>
    </source>
</evidence>
<dbReference type="InterPro" id="IPR001991">
    <property type="entry name" value="Na-dicarboxylate_symporter"/>
</dbReference>
<dbReference type="Proteomes" id="UP000323176">
    <property type="component" value="Unassembled WGS sequence"/>
</dbReference>
<dbReference type="GO" id="GO:0015293">
    <property type="term" value="F:symporter activity"/>
    <property type="evidence" value="ECO:0007669"/>
    <property type="project" value="UniProtKB-KW"/>
</dbReference>
<evidence type="ECO:0000256" key="6">
    <source>
        <dbReference type="ARBA" id="ARBA00023136"/>
    </source>
</evidence>
<feature type="transmembrane region" description="Helical" evidence="7">
    <location>
        <begin position="12"/>
        <end position="30"/>
    </location>
</feature>
<evidence type="ECO:0000313" key="9">
    <source>
        <dbReference type="Proteomes" id="UP000323176"/>
    </source>
</evidence>
<dbReference type="SUPFAM" id="SSF118215">
    <property type="entry name" value="Proton glutamate symport protein"/>
    <property type="match status" value="1"/>
</dbReference>
<dbReference type="EMBL" id="SAXY01000010">
    <property type="protein sequence ID" value="TXJ46831.1"/>
    <property type="molecule type" value="Genomic_DNA"/>
</dbReference>
<dbReference type="GO" id="GO:0005886">
    <property type="term" value="C:plasma membrane"/>
    <property type="evidence" value="ECO:0007669"/>
    <property type="project" value="UniProtKB-SubCell"/>
</dbReference>
<feature type="transmembrane region" description="Helical" evidence="7">
    <location>
        <begin position="145"/>
        <end position="163"/>
    </location>
</feature>
<keyword evidence="5 7" id="KW-1133">Transmembrane helix</keyword>
<proteinExistence type="predicted"/>
<gene>
    <name evidence="8" type="ORF">EPJ72_01030</name>
</gene>
<evidence type="ECO:0000256" key="3">
    <source>
        <dbReference type="ARBA" id="ARBA00022475"/>
    </source>
</evidence>
<feature type="transmembrane region" description="Helical" evidence="7">
    <location>
        <begin position="36"/>
        <end position="61"/>
    </location>
</feature>
<dbReference type="Gene3D" id="1.10.3860.10">
    <property type="entry name" value="Sodium:dicarboxylate symporter"/>
    <property type="match status" value="1"/>
</dbReference>
<evidence type="ECO:0000256" key="5">
    <source>
        <dbReference type="ARBA" id="ARBA00022989"/>
    </source>
</evidence>
<comment type="subcellular location">
    <subcellularLocation>
        <location evidence="1">Cell membrane</location>
        <topology evidence="1">Multi-pass membrane protein</topology>
    </subcellularLocation>
</comment>
<feature type="transmembrane region" description="Helical" evidence="7">
    <location>
        <begin position="184"/>
        <end position="208"/>
    </location>
</feature>
<dbReference type="PANTHER" id="PTHR42865:SF7">
    <property type="entry name" value="PROTON_GLUTAMATE-ASPARTATE SYMPORTER"/>
    <property type="match status" value="1"/>
</dbReference>
<keyword evidence="4 7" id="KW-0812">Transmembrane</keyword>
<dbReference type="Pfam" id="PF00375">
    <property type="entry name" value="SDF"/>
    <property type="match status" value="1"/>
</dbReference>
<protein>
    <submittedName>
        <fullName evidence="8">Dicarboxylate/amino acid:cation symporter</fullName>
    </submittedName>
</protein>
<evidence type="ECO:0000256" key="1">
    <source>
        <dbReference type="ARBA" id="ARBA00004651"/>
    </source>
</evidence>
<feature type="transmembrane region" description="Helical" evidence="7">
    <location>
        <begin position="220"/>
        <end position="240"/>
    </location>
</feature>
<dbReference type="InterPro" id="IPR036458">
    <property type="entry name" value="Na:dicarbo_symporter_sf"/>
</dbReference>
<evidence type="ECO:0000313" key="8">
    <source>
        <dbReference type="EMBL" id="TXJ46831.1"/>
    </source>
</evidence>
<feature type="transmembrane region" description="Helical" evidence="7">
    <location>
        <begin position="252"/>
        <end position="273"/>
    </location>
</feature>
<dbReference type="OrthoDB" id="9768885at2"/>